<comment type="cofactor">
    <cofactor evidence="1">
        <name>heme b</name>
        <dbReference type="ChEBI" id="CHEBI:60344"/>
    </cofactor>
</comment>
<keyword evidence="4 8" id="KW-0560">Oxidoreductase</keyword>
<sequence length="298" mass="31742">MSSTQSDAQPGILAPVPQAGRFLSFVLLGSAMEAGAALQAVREACDPDYLVLGIGQSLALALGHEIPGLRPFPTHVLAGFELPSTPAALWCWLSGADPGEVLLAARKLEALLIPAFSLTDSVNAFKHGSGRDLTGYEDGTENPQDEAAIVAAVVCGVGEGFDGGSYVAVQQWRHDFAKFDAMSPQAQDHSVGRRKSDNEELDDAPESAHVKRTAQESFTPEAFVVRRSMPWAEAGEAGLVFVAFGHSLDAFEAQLKRMVGAEDGIVDALFRFTRPMTGAYFWCPPLRAGRLDLSALGL</sequence>
<dbReference type="RefSeq" id="WP_354601915.1">
    <property type="nucleotide sequence ID" value="NZ_JBEWZI010000017.1"/>
</dbReference>
<proteinExistence type="predicted"/>
<keyword evidence="5" id="KW-0408">Iron</keyword>
<evidence type="ECO:0000259" key="7">
    <source>
        <dbReference type="Pfam" id="PF20628"/>
    </source>
</evidence>
<reference evidence="8 9" key="1">
    <citation type="submission" date="2024-07" db="EMBL/GenBank/DDBJ databases">
        <title>Uliginosibacterium flavum JJ3220;KACC:17644.</title>
        <authorList>
            <person name="Kim M.K."/>
        </authorList>
    </citation>
    <scope>NUCLEOTIDE SEQUENCE [LARGE SCALE GENOMIC DNA]</scope>
    <source>
        <strain evidence="8 9">KACC:17644</strain>
    </source>
</reference>
<dbReference type="InterPro" id="IPR048328">
    <property type="entry name" value="Dyp_perox_C"/>
</dbReference>
<evidence type="ECO:0000256" key="4">
    <source>
        <dbReference type="ARBA" id="ARBA00023002"/>
    </source>
</evidence>
<gene>
    <name evidence="8" type="ORF">ABXR19_14810</name>
</gene>
<evidence type="ECO:0000256" key="3">
    <source>
        <dbReference type="ARBA" id="ARBA00022723"/>
    </source>
</evidence>
<keyword evidence="2 8" id="KW-0575">Peroxidase</keyword>
<keyword evidence="3" id="KW-0479">Metal-binding</keyword>
<dbReference type="PANTHER" id="PTHR30521">
    <property type="entry name" value="DEFERROCHELATASE/PEROXIDASE"/>
    <property type="match status" value="1"/>
</dbReference>
<evidence type="ECO:0000256" key="5">
    <source>
        <dbReference type="ARBA" id="ARBA00023004"/>
    </source>
</evidence>
<organism evidence="8 9">
    <name type="scientific">Uliginosibacterium flavum</name>
    <dbReference type="NCBI Taxonomy" id="1396831"/>
    <lineage>
        <taxon>Bacteria</taxon>
        <taxon>Pseudomonadati</taxon>
        <taxon>Pseudomonadota</taxon>
        <taxon>Betaproteobacteria</taxon>
        <taxon>Rhodocyclales</taxon>
        <taxon>Zoogloeaceae</taxon>
        <taxon>Uliginosibacterium</taxon>
    </lineage>
</organism>
<dbReference type="InterPro" id="IPR006314">
    <property type="entry name" value="Dyp_peroxidase"/>
</dbReference>
<dbReference type="InterPro" id="IPR011008">
    <property type="entry name" value="Dimeric_a/b-barrel"/>
</dbReference>
<dbReference type="EC" id="1.11.1.-" evidence="8"/>
<name>A0ABV2TNF0_9RHOO</name>
<accession>A0ABV2TNF0</accession>
<dbReference type="PANTHER" id="PTHR30521:SF0">
    <property type="entry name" value="DYP-TYPE PEROXIDASE FAMILY PROTEIN"/>
    <property type="match status" value="1"/>
</dbReference>
<dbReference type="SUPFAM" id="SSF54909">
    <property type="entry name" value="Dimeric alpha+beta barrel"/>
    <property type="match status" value="1"/>
</dbReference>
<dbReference type="Pfam" id="PF20628">
    <property type="entry name" value="Dyp_perox_C"/>
    <property type="match status" value="1"/>
</dbReference>
<dbReference type="NCBIfam" id="TIGR01413">
    <property type="entry name" value="Dyp_perox_fam"/>
    <property type="match status" value="1"/>
</dbReference>
<evidence type="ECO:0000256" key="2">
    <source>
        <dbReference type="ARBA" id="ARBA00022559"/>
    </source>
</evidence>
<evidence type="ECO:0000313" key="9">
    <source>
        <dbReference type="Proteomes" id="UP001549691"/>
    </source>
</evidence>
<evidence type="ECO:0000313" key="8">
    <source>
        <dbReference type="EMBL" id="MET7015456.1"/>
    </source>
</evidence>
<feature type="domain" description="Dyp-type peroxidase C-terminal" evidence="7">
    <location>
        <begin position="131"/>
        <end position="286"/>
    </location>
</feature>
<keyword evidence="9" id="KW-1185">Reference proteome</keyword>
<feature type="region of interest" description="Disordered" evidence="6">
    <location>
        <begin position="183"/>
        <end position="215"/>
    </location>
</feature>
<evidence type="ECO:0000256" key="6">
    <source>
        <dbReference type="SAM" id="MobiDB-lite"/>
    </source>
</evidence>
<dbReference type="PROSITE" id="PS51404">
    <property type="entry name" value="DYP_PEROXIDASE"/>
    <property type="match status" value="1"/>
</dbReference>
<dbReference type="Proteomes" id="UP001549691">
    <property type="component" value="Unassembled WGS sequence"/>
</dbReference>
<comment type="caution">
    <text evidence="8">The sequence shown here is derived from an EMBL/GenBank/DDBJ whole genome shotgun (WGS) entry which is preliminary data.</text>
</comment>
<dbReference type="GO" id="GO:0004601">
    <property type="term" value="F:peroxidase activity"/>
    <property type="evidence" value="ECO:0007669"/>
    <property type="project" value="UniProtKB-KW"/>
</dbReference>
<protein>
    <submittedName>
        <fullName evidence="8">Dyp-type peroxidase</fullName>
        <ecNumber evidence="8">1.11.1.-</ecNumber>
    </submittedName>
</protein>
<evidence type="ECO:0000256" key="1">
    <source>
        <dbReference type="ARBA" id="ARBA00001970"/>
    </source>
</evidence>
<dbReference type="EMBL" id="JBEWZI010000017">
    <property type="protein sequence ID" value="MET7015456.1"/>
    <property type="molecule type" value="Genomic_DNA"/>
</dbReference>